<evidence type="ECO:0000313" key="4">
    <source>
        <dbReference type="Proteomes" id="UP000824540"/>
    </source>
</evidence>
<feature type="domain" description="VWFA" evidence="2">
    <location>
        <begin position="3"/>
        <end position="227"/>
    </location>
</feature>
<protein>
    <recommendedName>
        <fullName evidence="2">VWFA domain-containing protein</fullName>
    </recommendedName>
</protein>
<dbReference type="InterPro" id="IPR002035">
    <property type="entry name" value="VWF_A"/>
</dbReference>
<dbReference type="Pfam" id="PF15300">
    <property type="entry name" value="INT_SG_DDX_CT_C"/>
    <property type="match status" value="1"/>
</dbReference>
<reference evidence="3" key="1">
    <citation type="thesis" date="2021" institute="BYU ScholarsArchive" country="Provo, UT, USA">
        <title>Applications of and Algorithms for Genome Assembly and Genomic Analyses with an Emphasis on Marine Teleosts.</title>
        <authorList>
            <person name="Pickett B.D."/>
        </authorList>
    </citation>
    <scope>NUCLEOTIDE SEQUENCE</scope>
    <source>
        <strain evidence="3">HI-2016</strain>
    </source>
</reference>
<evidence type="ECO:0000313" key="3">
    <source>
        <dbReference type="EMBL" id="KAG9340982.1"/>
    </source>
</evidence>
<dbReference type="PANTHER" id="PTHR12957:SF22">
    <property type="entry name" value="INTEGRATOR COMPLEX SUBUNIT 6-LIKE"/>
    <property type="match status" value="1"/>
</dbReference>
<dbReference type="FunFam" id="3.40.50.410:FF:000010">
    <property type="entry name" value="Integrator complex subunit 6 like"/>
    <property type="match status" value="1"/>
</dbReference>
<feature type="compositionally biased region" description="Basic and acidic residues" evidence="1">
    <location>
        <begin position="670"/>
        <end position="690"/>
    </location>
</feature>
<evidence type="ECO:0000259" key="2">
    <source>
        <dbReference type="PROSITE" id="PS50234"/>
    </source>
</evidence>
<dbReference type="InterPro" id="IPR057413">
    <property type="entry name" value="Beta-barrel_INTS6"/>
</dbReference>
<dbReference type="InterPro" id="IPR029307">
    <property type="entry name" value="INT_SG_DDX_CT_C"/>
</dbReference>
<organism evidence="3 4">
    <name type="scientific">Albula glossodonta</name>
    <name type="common">roundjaw bonefish</name>
    <dbReference type="NCBI Taxonomy" id="121402"/>
    <lineage>
        <taxon>Eukaryota</taxon>
        <taxon>Metazoa</taxon>
        <taxon>Chordata</taxon>
        <taxon>Craniata</taxon>
        <taxon>Vertebrata</taxon>
        <taxon>Euteleostomi</taxon>
        <taxon>Actinopterygii</taxon>
        <taxon>Neopterygii</taxon>
        <taxon>Teleostei</taxon>
        <taxon>Albuliformes</taxon>
        <taxon>Albulidae</taxon>
        <taxon>Albula</taxon>
    </lineage>
</organism>
<feature type="region of interest" description="Disordered" evidence="1">
    <location>
        <begin position="563"/>
        <end position="714"/>
    </location>
</feature>
<dbReference type="InterPro" id="IPR036465">
    <property type="entry name" value="vWFA_dom_sf"/>
</dbReference>
<dbReference type="Gene3D" id="3.40.50.410">
    <property type="entry name" value="von Willebrand factor, type A domain"/>
    <property type="match status" value="1"/>
</dbReference>
<feature type="compositionally biased region" description="Gly residues" evidence="1">
    <location>
        <begin position="642"/>
        <end position="651"/>
    </location>
</feature>
<name>A0A8T2NTQ5_9TELE</name>
<dbReference type="EMBL" id="JAFBMS010000039">
    <property type="protein sequence ID" value="KAG9340982.1"/>
    <property type="molecule type" value="Genomic_DNA"/>
</dbReference>
<dbReference type="CDD" id="cd00198">
    <property type="entry name" value="vWFA"/>
    <property type="match status" value="1"/>
</dbReference>
<dbReference type="Proteomes" id="UP000824540">
    <property type="component" value="Unassembled WGS sequence"/>
</dbReference>
<dbReference type="InterPro" id="IPR051113">
    <property type="entry name" value="Integrator_subunit6"/>
</dbReference>
<gene>
    <name evidence="3" type="ORF">JZ751_020176</name>
</gene>
<comment type="caution">
    <text evidence="3">The sequence shown here is derived from an EMBL/GenBank/DDBJ whole genome shotgun (WGS) entry which is preliminary data.</text>
</comment>
<dbReference type="PANTHER" id="PTHR12957">
    <property type="entry name" value="DEAD/H BOX POLYPEPTIDE 26/DICE1-RELATED"/>
    <property type="match status" value="1"/>
</dbReference>
<dbReference type="GO" id="GO:0032039">
    <property type="term" value="C:integrator complex"/>
    <property type="evidence" value="ECO:0007669"/>
    <property type="project" value="TreeGrafter"/>
</dbReference>
<dbReference type="OrthoDB" id="9449012at2759"/>
<keyword evidence="4" id="KW-1185">Reference proteome</keyword>
<evidence type="ECO:0000256" key="1">
    <source>
        <dbReference type="SAM" id="MobiDB-lite"/>
    </source>
</evidence>
<dbReference type="Pfam" id="PF13519">
    <property type="entry name" value="VWA_2"/>
    <property type="match status" value="1"/>
</dbReference>
<feature type="region of interest" description="Disordered" evidence="1">
    <location>
        <begin position="298"/>
        <end position="319"/>
    </location>
</feature>
<dbReference type="SUPFAM" id="SSF53300">
    <property type="entry name" value="vWA-like"/>
    <property type="match status" value="1"/>
</dbReference>
<dbReference type="Pfam" id="PF25462">
    <property type="entry name" value="Beta-barrel_INTS6"/>
    <property type="match status" value="1"/>
</dbReference>
<proteinExistence type="predicted"/>
<dbReference type="GO" id="GO:0034472">
    <property type="term" value="P:snRNA 3'-end processing"/>
    <property type="evidence" value="ECO:0007669"/>
    <property type="project" value="TreeGrafter"/>
</dbReference>
<sequence>MPILLFLIDTSASMNQRTYLGTTYLDIAKGAVEIFMKLRARDPASRGDRYMLVTFDEPPYGVKAGWKENHATFMSELKNLQASGLTTLGHALRAAFDLLNLNRLVSGIDNYGQGRNPFFLEPSVIITITDGNKLTHNSGVPDELHLPLNSPLPGSELTKEPFRWDQRLFALVLRLPGAAVADSEQLGSVPTDESAITQMCEVTGGRSYCVRTQRMLNQCLESLVQKVLSGVVINFEKTGPDPPVLGEDGLVDPTRPVPSFAPQAWHSCHKLIYVRPNPKTGVPVGHWPIPESFWPDQNSPTLERGEIHSRGSRSTPTRSGFIGAPALASDWLVLCQGASFASVGRVCSAFLQPPRSAHPVVRFSCVDCEPMVIDKLPFDKIPHGPMSCDDLFKVHKLKPNLKWRQAFEIYLKTMPPYFLLPLKKALRMMGAPNLISDNMDCGLSYSVISYLKKLSQQAKIESDRLIVSVGKKPPQETGIKVKNHSGALSLAHRRDFKQLLQSITGETPLRLADINLKEFAGFQIALLNKDVKPQAYRNAYDIPRRNLLDQLTRMRSNLLRTTQKLIRGQDEGPQNKKRGGTGDPNSGATLKRRRSMSPLLRRPQTPPIITNHVVGKGVEGNNVIGTESNGERPQGGEAADGWPGGLDGVAGPGVVLPLEDRAGMTGGEGMDNRAGLEDRLGEDGFDERPLNRSGNGEELSPPGQQMAIDEAGGDPNMPRTVIMLPLEGINAELHFEAIFRLLEEVKGPVDVQRCIIHHAIKEAARFKKRVLIQQLEMALEEMEEKKLLTSGLNSVHSRSCR</sequence>
<dbReference type="PROSITE" id="PS50234">
    <property type="entry name" value="VWFA"/>
    <property type="match status" value="1"/>
</dbReference>
<accession>A0A8T2NTQ5</accession>
<dbReference type="AlphaFoldDB" id="A0A8T2NTQ5"/>